<dbReference type="STRING" id="1395513.P343_11520"/>
<dbReference type="RefSeq" id="WP_023510550.1">
    <property type="nucleotide sequence ID" value="NZ_AWTC01000010.1"/>
</dbReference>
<feature type="transmembrane region" description="Helical" evidence="1">
    <location>
        <begin position="218"/>
        <end position="241"/>
    </location>
</feature>
<dbReference type="InterPro" id="IPR036034">
    <property type="entry name" value="PDZ_sf"/>
</dbReference>
<dbReference type="GO" id="GO:0051301">
    <property type="term" value="P:cell division"/>
    <property type="evidence" value="ECO:0007669"/>
    <property type="project" value="UniProtKB-KW"/>
</dbReference>
<keyword evidence="1" id="KW-0472">Membrane</keyword>
<name>V6J4E5_9BACL</name>
<dbReference type="AlphaFoldDB" id="V6J4E5"/>
<organism evidence="2 3">
    <name type="scientific">Sporolactobacillus laevolacticus DSM 442</name>
    <dbReference type="NCBI Taxonomy" id="1395513"/>
    <lineage>
        <taxon>Bacteria</taxon>
        <taxon>Bacillati</taxon>
        <taxon>Bacillota</taxon>
        <taxon>Bacilli</taxon>
        <taxon>Bacillales</taxon>
        <taxon>Sporolactobacillaceae</taxon>
        <taxon>Sporolactobacillus</taxon>
    </lineage>
</organism>
<gene>
    <name evidence="2" type="ORF">P343_11520</name>
</gene>
<keyword evidence="1" id="KW-1133">Transmembrane helix</keyword>
<feature type="transmembrane region" description="Helical" evidence="1">
    <location>
        <begin position="185"/>
        <end position="206"/>
    </location>
</feature>
<dbReference type="eggNOG" id="COG0265">
    <property type="taxonomic scope" value="Bacteria"/>
</dbReference>
<sequence length="399" mass="44258">MIDTIGFILSGIATFFLNPIVYLLVIALFLYSAQRVRRERRSFRVKAYGMFNTIFASIGPSLLIGLSGSVVLTLAGVGLTPSVIVLLSGAYFVTLLTCQQRFLSPALACGLTLAAAYFMPVFTTPYPLVNQWIKDIHTMDYLSFGIFMTVGLLAETALIYFWGARQTSPRLISSRRGGLVGAHEACQLWIVPLFCLVPAPGAIHAIGQWPFISNGTSFSFALFPLGVGIAQLITHALPVATIQKTARWMLLTSCSTAVFVGVFYFFHLPILVVLGGIAALISRLVLVWYHHHLRETRPFYFIMPNRGLRVVGAIPNSLGARMGIIPGEEILRVNDLEVSSVYDFYEALQKHAAYCKLEVIDRFGEQRFAKGPIHEDDDHKIGLLLLEADEWNLERKTNP</sequence>
<feature type="transmembrane region" description="Helical" evidence="1">
    <location>
        <begin position="70"/>
        <end position="95"/>
    </location>
</feature>
<comment type="caution">
    <text evidence="2">The sequence shown here is derived from an EMBL/GenBank/DDBJ whole genome shotgun (WGS) entry which is preliminary data.</text>
</comment>
<dbReference type="PATRIC" id="fig|1395513.3.peg.2330"/>
<dbReference type="SUPFAM" id="SSF50156">
    <property type="entry name" value="PDZ domain-like"/>
    <property type="match status" value="1"/>
</dbReference>
<dbReference type="Proteomes" id="UP000018296">
    <property type="component" value="Unassembled WGS sequence"/>
</dbReference>
<dbReference type="OrthoDB" id="198399at2"/>
<protein>
    <submittedName>
        <fullName evidence="2">Cell division protein</fullName>
    </submittedName>
</protein>
<keyword evidence="2" id="KW-0131">Cell cycle</keyword>
<evidence type="ECO:0000313" key="2">
    <source>
        <dbReference type="EMBL" id="EST11594.1"/>
    </source>
</evidence>
<accession>V6J4E5</accession>
<evidence type="ECO:0000313" key="3">
    <source>
        <dbReference type="Proteomes" id="UP000018296"/>
    </source>
</evidence>
<dbReference type="EMBL" id="AWTC01000010">
    <property type="protein sequence ID" value="EST11594.1"/>
    <property type="molecule type" value="Genomic_DNA"/>
</dbReference>
<keyword evidence="1" id="KW-0812">Transmembrane</keyword>
<keyword evidence="2" id="KW-0132">Cell division</keyword>
<feature type="transmembrane region" description="Helical" evidence="1">
    <location>
        <begin position="45"/>
        <end position="64"/>
    </location>
</feature>
<evidence type="ECO:0000256" key="1">
    <source>
        <dbReference type="SAM" id="Phobius"/>
    </source>
</evidence>
<feature type="transmembrane region" description="Helical" evidence="1">
    <location>
        <begin position="142"/>
        <end position="164"/>
    </location>
</feature>
<feature type="transmembrane region" description="Helical" evidence="1">
    <location>
        <begin position="102"/>
        <end position="122"/>
    </location>
</feature>
<reference evidence="2 3" key="1">
    <citation type="journal article" date="2013" name="Genome Announc.">
        <title>Genome Sequence of Sporolactobacillus laevolacticus DSM442, an Efficient Polymer-Grade D-Lactate Producer from Agricultural Waste Cottonseed as a Nitrogen Source.</title>
        <authorList>
            <person name="Wang H."/>
            <person name="Wang L."/>
            <person name="Ju J."/>
            <person name="Yu B."/>
            <person name="Ma Y."/>
        </authorList>
    </citation>
    <scope>NUCLEOTIDE SEQUENCE [LARGE SCALE GENOMIC DNA]</scope>
    <source>
        <strain evidence="2 3">DSM 442</strain>
    </source>
</reference>
<keyword evidence="3" id="KW-1185">Reference proteome</keyword>
<feature type="transmembrane region" description="Helical" evidence="1">
    <location>
        <begin position="6"/>
        <end position="33"/>
    </location>
</feature>
<proteinExistence type="predicted"/>
<dbReference type="Gene3D" id="2.30.42.10">
    <property type="match status" value="1"/>
</dbReference>